<reference evidence="2" key="1">
    <citation type="journal article" date="2014" name="Front. Microbiol.">
        <title>High frequency of phylogenetically diverse reductive dehalogenase-homologous genes in deep subseafloor sedimentary metagenomes.</title>
        <authorList>
            <person name="Kawai M."/>
            <person name="Futagami T."/>
            <person name="Toyoda A."/>
            <person name="Takaki Y."/>
            <person name="Nishi S."/>
            <person name="Hori S."/>
            <person name="Arai W."/>
            <person name="Tsubouchi T."/>
            <person name="Morono Y."/>
            <person name="Uchiyama I."/>
            <person name="Ito T."/>
            <person name="Fujiyama A."/>
            <person name="Inagaki F."/>
            <person name="Takami H."/>
        </authorList>
    </citation>
    <scope>NUCLEOTIDE SEQUENCE</scope>
    <source>
        <strain evidence="2">Expedition CK06-06</strain>
    </source>
</reference>
<evidence type="ECO:0000256" key="1">
    <source>
        <dbReference type="SAM" id="Phobius"/>
    </source>
</evidence>
<proteinExistence type="predicted"/>
<sequence>GGPQVLTILLRDVVKTKSTTWLKKSLKWIYLAIGAMTTVSFMSFLYEEMMQTMGFGMWPLISNKLWDDAHDYWWKAQPLLDNADWWYTNVGWMAPYSWKVFKSYMEATRMQYDSYKIVITAKRGTFEDPSKDGKVFDKEEFKSNAISGTAPDPASLTVPIIEDKVEYIEGYDVVGANRDKLEHKSSEAMSYFAKEINKKDFTIMSEAEEFLFKLDTEYQEVKEEEEEKEIVEVPGHLHLILKIIL</sequence>
<feature type="transmembrane region" description="Helical" evidence="1">
    <location>
        <begin position="28"/>
        <end position="46"/>
    </location>
</feature>
<feature type="non-terminal residue" evidence="2">
    <location>
        <position position="1"/>
    </location>
</feature>
<accession>X1IBB7</accession>
<dbReference type="AlphaFoldDB" id="X1IBB7"/>
<keyword evidence="1" id="KW-1133">Transmembrane helix</keyword>
<evidence type="ECO:0000313" key="2">
    <source>
        <dbReference type="EMBL" id="GAH78957.1"/>
    </source>
</evidence>
<organism evidence="2">
    <name type="scientific">marine sediment metagenome</name>
    <dbReference type="NCBI Taxonomy" id="412755"/>
    <lineage>
        <taxon>unclassified sequences</taxon>
        <taxon>metagenomes</taxon>
        <taxon>ecological metagenomes</taxon>
    </lineage>
</organism>
<protein>
    <submittedName>
        <fullName evidence="2">Uncharacterized protein</fullName>
    </submittedName>
</protein>
<keyword evidence="1" id="KW-0812">Transmembrane</keyword>
<gene>
    <name evidence="2" type="ORF">S03H2_59011</name>
</gene>
<name>X1IBB7_9ZZZZ</name>
<comment type="caution">
    <text evidence="2">The sequence shown here is derived from an EMBL/GenBank/DDBJ whole genome shotgun (WGS) entry which is preliminary data.</text>
</comment>
<keyword evidence="1" id="KW-0472">Membrane</keyword>
<dbReference type="EMBL" id="BARU01037924">
    <property type="protein sequence ID" value="GAH78957.1"/>
    <property type="molecule type" value="Genomic_DNA"/>
</dbReference>